<name>A0ABV9M0I1_9ALTE</name>
<accession>A0ABV9M0I1</accession>
<evidence type="ECO:0000256" key="1">
    <source>
        <dbReference type="ARBA" id="ARBA00022729"/>
    </source>
</evidence>
<dbReference type="EMBL" id="JBHSGU010000019">
    <property type="protein sequence ID" value="MFC4701656.1"/>
    <property type="molecule type" value="Genomic_DNA"/>
</dbReference>
<evidence type="ECO:0000259" key="3">
    <source>
        <dbReference type="PROSITE" id="PS50914"/>
    </source>
</evidence>
<dbReference type="PANTHER" id="PTHR34606:SF4">
    <property type="entry name" value="OUTER MEMBRANE LIPOPROTEIN DOLP"/>
    <property type="match status" value="1"/>
</dbReference>
<gene>
    <name evidence="4" type="ORF">ACFO4O_15985</name>
</gene>
<reference evidence="5" key="1">
    <citation type="journal article" date="2019" name="Int. J. Syst. Evol. Microbiol.">
        <title>The Global Catalogue of Microorganisms (GCM) 10K type strain sequencing project: providing services to taxonomists for standard genome sequencing and annotation.</title>
        <authorList>
            <consortium name="The Broad Institute Genomics Platform"/>
            <consortium name="The Broad Institute Genome Sequencing Center for Infectious Disease"/>
            <person name="Wu L."/>
            <person name="Ma J."/>
        </authorList>
    </citation>
    <scope>NUCLEOTIDE SEQUENCE [LARGE SCALE GENOMIC DNA]</scope>
    <source>
        <strain evidence="5">KACC 12507</strain>
    </source>
</reference>
<dbReference type="InterPro" id="IPR007055">
    <property type="entry name" value="BON_dom"/>
</dbReference>
<feature type="chain" id="PRO_5047264421" evidence="2">
    <location>
        <begin position="23"/>
        <end position="189"/>
    </location>
</feature>
<dbReference type="Proteomes" id="UP001595897">
    <property type="component" value="Unassembled WGS sequence"/>
</dbReference>
<feature type="signal peptide" evidence="2">
    <location>
        <begin position="1"/>
        <end position="22"/>
    </location>
</feature>
<proteinExistence type="predicted"/>
<evidence type="ECO:0000313" key="5">
    <source>
        <dbReference type="Proteomes" id="UP001595897"/>
    </source>
</evidence>
<comment type="caution">
    <text evidence="4">The sequence shown here is derived from an EMBL/GenBank/DDBJ whole genome shotgun (WGS) entry which is preliminary data.</text>
</comment>
<protein>
    <submittedName>
        <fullName evidence="4">BON domain-containing protein</fullName>
    </submittedName>
</protein>
<dbReference type="InterPro" id="IPR014004">
    <property type="entry name" value="Transpt-assoc_nodulatn_dom_bac"/>
</dbReference>
<dbReference type="Gene3D" id="3.30.1340.30">
    <property type="match status" value="1"/>
</dbReference>
<dbReference type="InterPro" id="IPR051686">
    <property type="entry name" value="Lipoprotein_DolP"/>
</dbReference>
<feature type="domain" description="BON" evidence="3">
    <location>
        <begin position="44"/>
        <end position="113"/>
    </location>
</feature>
<evidence type="ECO:0000313" key="4">
    <source>
        <dbReference type="EMBL" id="MFC4701656.1"/>
    </source>
</evidence>
<feature type="domain" description="BON" evidence="3">
    <location>
        <begin position="122"/>
        <end position="189"/>
    </location>
</feature>
<dbReference type="Pfam" id="PF04972">
    <property type="entry name" value="BON"/>
    <property type="match status" value="2"/>
</dbReference>
<organism evidence="4 5">
    <name type="scientific">Glaciecola siphonariae</name>
    <dbReference type="NCBI Taxonomy" id="521012"/>
    <lineage>
        <taxon>Bacteria</taxon>
        <taxon>Pseudomonadati</taxon>
        <taxon>Pseudomonadota</taxon>
        <taxon>Gammaproteobacteria</taxon>
        <taxon>Alteromonadales</taxon>
        <taxon>Alteromonadaceae</taxon>
        <taxon>Glaciecola</taxon>
    </lineage>
</organism>
<keyword evidence="1 2" id="KW-0732">Signal</keyword>
<evidence type="ECO:0000256" key="2">
    <source>
        <dbReference type="SAM" id="SignalP"/>
    </source>
</evidence>
<dbReference type="RefSeq" id="WP_382410338.1">
    <property type="nucleotide sequence ID" value="NZ_JBHSGU010000019.1"/>
</dbReference>
<dbReference type="PANTHER" id="PTHR34606">
    <property type="entry name" value="BON DOMAIN-CONTAINING PROTEIN"/>
    <property type="match status" value="1"/>
</dbReference>
<dbReference type="PROSITE" id="PS50914">
    <property type="entry name" value="BON"/>
    <property type="match status" value="2"/>
</dbReference>
<sequence>MLRVLLILLIAAQMSGCVSVVAVGAAGTAAVSASDRRTVGTQIDDKTTEARVNAAINDIPNLDENAAISVHVYNGQVLLTGQANQQTLIDAASQAASQVAHVDKVHNQVRLGKPIPATATMNDIWLGTKIRTLMTANEDVPLLKLDLIVEDSEVFIMGRLTKQEARAAVEIARNVQGVVKVVRVMELLD</sequence>
<keyword evidence="5" id="KW-1185">Reference proteome</keyword>
<dbReference type="SMART" id="SM00749">
    <property type="entry name" value="BON"/>
    <property type="match status" value="2"/>
</dbReference>